<gene>
    <name evidence="3" type="ORF">J5Y10_15915</name>
</gene>
<protein>
    <recommendedName>
        <fullName evidence="5">PepSY domain-containing protein</fullName>
    </recommendedName>
</protein>
<sequence>MRHRHALAAAALAAAWHIPAQAQTQGQIQAQLQAQTAGGPGCAELARIVQLLPGGPNVFPTEAAPNGAPPAAGGTPPAARGGTQASGPPGAAPATATPVGPVRTTLLPPGALRATVSAQPAETRYVADLSEGNGRRGGADRSPQVLRQAAERVAACYRGVRPAREPNGTGEDNFRFTVAPGTEIAVVLDGGPASTVSLVATRRVRR</sequence>
<evidence type="ECO:0008006" key="5">
    <source>
        <dbReference type="Google" id="ProtNLM"/>
    </source>
</evidence>
<keyword evidence="2" id="KW-0732">Signal</keyword>
<reference evidence="3" key="1">
    <citation type="submission" date="2021-03" db="EMBL/GenBank/DDBJ databases">
        <authorList>
            <person name="So Y."/>
        </authorList>
    </citation>
    <scope>NUCLEOTIDE SEQUENCE</scope>
    <source>
        <strain evidence="3">SG15</strain>
    </source>
</reference>
<feature type="signal peptide" evidence="2">
    <location>
        <begin position="1"/>
        <end position="22"/>
    </location>
</feature>
<comment type="caution">
    <text evidence="3">The sequence shown here is derived from an EMBL/GenBank/DDBJ whole genome shotgun (WGS) entry which is preliminary data.</text>
</comment>
<dbReference type="Proteomes" id="UP000677537">
    <property type="component" value="Unassembled WGS sequence"/>
</dbReference>
<dbReference type="EMBL" id="JAGIZA010000009">
    <property type="protein sequence ID" value="MBP0494274.1"/>
    <property type="molecule type" value="Genomic_DNA"/>
</dbReference>
<evidence type="ECO:0000313" key="3">
    <source>
        <dbReference type="EMBL" id="MBP0494274.1"/>
    </source>
</evidence>
<evidence type="ECO:0000256" key="2">
    <source>
        <dbReference type="SAM" id="SignalP"/>
    </source>
</evidence>
<name>A0A940N0I4_9PROT</name>
<feature type="chain" id="PRO_5037013528" description="PepSY domain-containing protein" evidence="2">
    <location>
        <begin position="23"/>
        <end position="206"/>
    </location>
</feature>
<feature type="region of interest" description="Disordered" evidence="1">
    <location>
        <begin position="59"/>
        <end position="107"/>
    </location>
</feature>
<evidence type="ECO:0000313" key="4">
    <source>
        <dbReference type="Proteomes" id="UP000677537"/>
    </source>
</evidence>
<dbReference type="AlphaFoldDB" id="A0A940N0I4"/>
<organism evidence="3 4">
    <name type="scientific">Roseomonas indoligenes</name>
    <dbReference type="NCBI Taxonomy" id="2820811"/>
    <lineage>
        <taxon>Bacteria</taxon>
        <taxon>Pseudomonadati</taxon>
        <taxon>Pseudomonadota</taxon>
        <taxon>Alphaproteobacteria</taxon>
        <taxon>Acetobacterales</taxon>
        <taxon>Roseomonadaceae</taxon>
        <taxon>Roseomonas</taxon>
    </lineage>
</organism>
<proteinExistence type="predicted"/>
<evidence type="ECO:0000256" key="1">
    <source>
        <dbReference type="SAM" id="MobiDB-lite"/>
    </source>
</evidence>
<feature type="compositionally biased region" description="Low complexity" evidence="1">
    <location>
        <begin position="60"/>
        <end position="105"/>
    </location>
</feature>
<keyword evidence="4" id="KW-1185">Reference proteome</keyword>
<accession>A0A940N0I4</accession>
<dbReference type="RefSeq" id="WP_209375019.1">
    <property type="nucleotide sequence ID" value="NZ_JAGIZA010000009.1"/>
</dbReference>